<protein>
    <recommendedName>
        <fullName evidence="3">COMM domain-containing protein</fullName>
    </recommendedName>
</protein>
<keyword evidence="2" id="KW-1185">Reference proteome</keyword>
<accession>A0A564Z1B7</accession>
<dbReference type="Proteomes" id="UP000321570">
    <property type="component" value="Unassembled WGS sequence"/>
</dbReference>
<evidence type="ECO:0000313" key="1">
    <source>
        <dbReference type="EMBL" id="VUZ52634.1"/>
    </source>
</evidence>
<dbReference type="AlphaFoldDB" id="A0A564Z1B7"/>
<sequence>MGIQSVDWSYLVFQGIGDITRSGNILIKLLINYDETKNEYLYFDLTYDQFKELRHDLIKANDALKGKG</sequence>
<proteinExistence type="predicted"/>
<gene>
    <name evidence="1" type="ORF">WMSIL1_LOCUS11051</name>
</gene>
<evidence type="ECO:0008006" key="3">
    <source>
        <dbReference type="Google" id="ProtNLM"/>
    </source>
</evidence>
<organism evidence="1 2">
    <name type="scientific">Hymenolepis diminuta</name>
    <name type="common">Rat tapeworm</name>
    <dbReference type="NCBI Taxonomy" id="6216"/>
    <lineage>
        <taxon>Eukaryota</taxon>
        <taxon>Metazoa</taxon>
        <taxon>Spiralia</taxon>
        <taxon>Lophotrochozoa</taxon>
        <taxon>Platyhelminthes</taxon>
        <taxon>Cestoda</taxon>
        <taxon>Eucestoda</taxon>
        <taxon>Cyclophyllidea</taxon>
        <taxon>Hymenolepididae</taxon>
        <taxon>Hymenolepis</taxon>
    </lineage>
</organism>
<name>A0A564Z1B7_HYMDI</name>
<reference evidence="1 2" key="1">
    <citation type="submission" date="2019-07" db="EMBL/GenBank/DDBJ databases">
        <authorList>
            <person name="Jastrzebski P J."/>
            <person name="Paukszto L."/>
            <person name="Jastrzebski P J."/>
        </authorList>
    </citation>
    <scope>NUCLEOTIDE SEQUENCE [LARGE SCALE GENOMIC DNA]</scope>
    <source>
        <strain evidence="1 2">WMS-il1</strain>
    </source>
</reference>
<evidence type="ECO:0000313" key="2">
    <source>
        <dbReference type="Proteomes" id="UP000321570"/>
    </source>
</evidence>
<dbReference type="EMBL" id="CABIJS010000510">
    <property type="protein sequence ID" value="VUZ52634.1"/>
    <property type="molecule type" value="Genomic_DNA"/>
</dbReference>